<keyword evidence="2" id="KW-0732">Signal</keyword>
<evidence type="ECO:0000256" key="2">
    <source>
        <dbReference type="SAM" id="SignalP"/>
    </source>
</evidence>
<feature type="transmembrane region" description="Helical" evidence="1">
    <location>
        <begin position="335"/>
        <end position="366"/>
    </location>
</feature>
<sequence>MLNGWQKASALMLSSMLLLAATAYSAVLPKLASSVGVIVCVPLAILCLSKESRKKQTLWYAVVIFAICVPLLGNAVDAPQLLAAMGRFSPVMALLVGVSLFRHSLTRSGLAALVSSRLITPPDRARNSVRVALATMALTLFTSQGAISMMGAVCGPQVRNRLGIARITMRSLCASMFILPTTVASASIAAAIPHLDSAAVLLLGMPLALFVVAGAMTPRLEIDDGRGKAREVDKLKPLVLAAMVASFGVICYVMTNKLTWSFAFAMVSGYAFELLVLSGSKAGPALAKEVPKSVDGIAPELLLLAASSLLIFTIQHVDLAAYLPQAVRAPLGNPYAVVVLLIVVLPAITMLGVHPMILFGIFFPLVDATVLGPTYVQYLAWTSMFVMSNLLSPVSICSILAATSLQMSSRETSYVSNWRFCALGMAIAYVYVLALLAMSTHG</sequence>
<keyword evidence="1" id="KW-1133">Transmembrane helix</keyword>
<dbReference type="AlphaFoldDB" id="A0A6P2NTS1"/>
<feature type="transmembrane region" description="Helical" evidence="1">
    <location>
        <begin position="33"/>
        <end position="49"/>
    </location>
</feature>
<organism evidence="3 4">
    <name type="scientific">Burkholderia lata (strain ATCC 17760 / DSM 23089 / LMG 22485 / NCIMB 9086 / R18194 / 383)</name>
    <dbReference type="NCBI Taxonomy" id="482957"/>
    <lineage>
        <taxon>Bacteria</taxon>
        <taxon>Pseudomonadati</taxon>
        <taxon>Pseudomonadota</taxon>
        <taxon>Betaproteobacteria</taxon>
        <taxon>Burkholderiales</taxon>
        <taxon>Burkholderiaceae</taxon>
        <taxon>Burkholderia</taxon>
        <taxon>Burkholderia cepacia complex</taxon>
    </lineage>
</organism>
<dbReference type="RefSeq" id="WP_174917224.1">
    <property type="nucleotide sequence ID" value="NZ_CABVPS010000001.1"/>
</dbReference>
<dbReference type="Proteomes" id="UP000494174">
    <property type="component" value="Unassembled WGS sequence"/>
</dbReference>
<accession>A0A6P2NTS1</accession>
<proteinExistence type="predicted"/>
<feature type="transmembrane region" description="Helical" evidence="1">
    <location>
        <begin position="58"/>
        <end position="76"/>
    </location>
</feature>
<feature type="transmembrane region" description="Helical" evidence="1">
    <location>
        <begin position="378"/>
        <end position="405"/>
    </location>
</feature>
<feature type="transmembrane region" description="Helical" evidence="1">
    <location>
        <begin position="171"/>
        <end position="192"/>
    </location>
</feature>
<feature type="transmembrane region" description="Helical" evidence="1">
    <location>
        <begin position="238"/>
        <end position="255"/>
    </location>
</feature>
<feature type="transmembrane region" description="Helical" evidence="1">
    <location>
        <begin position="301"/>
        <end position="323"/>
    </location>
</feature>
<feature type="signal peptide" evidence="2">
    <location>
        <begin position="1"/>
        <end position="20"/>
    </location>
</feature>
<dbReference type="EMBL" id="CABVPU010000030">
    <property type="protein sequence ID" value="VWC23287.1"/>
    <property type="molecule type" value="Genomic_DNA"/>
</dbReference>
<keyword evidence="1" id="KW-0812">Transmembrane</keyword>
<gene>
    <name evidence="3" type="ORF">BLA15945_06026</name>
</gene>
<feature type="transmembrane region" description="Helical" evidence="1">
    <location>
        <begin position="82"/>
        <end position="101"/>
    </location>
</feature>
<name>A0A6P2NTS1_BURL3</name>
<feature type="transmembrane region" description="Helical" evidence="1">
    <location>
        <begin position="198"/>
        <end position="217"/>
    </location>
</feature>
<reference evidence="3 4" key="1">
    <citation type="submission" date="2019-09" db="EMBL/GenBank/DDBJ databases">
        <authorList>
            <person name="Depoorter E."/>
        </authorList>
    </citation>
    <scope>NUCLEOTIDE SEQUENCE [LARGE SCALE GENOMIC DNA]</scope>
    <source>
        <strain evidence="3">R-15945</strain>
    </source>
</reference>
<feature type="transmembrane region" description="Helical" evidence="1">
    <location>
        <begin position="417"/>
        <end position="438"/>
    </location>
</feature>
<feature type="chain" id="PRO_5044426851" description="Citrate transporter" evidence="2">
    <location>
        <begin position="21"/>
        <end position="442"/>
    </location>
</feature>
<evidence type="ECO:0008006" key="5">
    <source>
        <dbReference type="Google" id="ProtNLM"/>
    </source>
</evidence>
<keyword evidence="1" id="KW-0472">Membrane</keyword>
<protein>
    <recommendedName>
        <fullName evidence="5">Citrate transporter</fullName>
    </recommendedName>
</protein>
<evidence type="ECO:0000256" key="1">
    <source>
        <dbReference type="SAM" id="Phobius"/>
    </source>
</evidence>
<evidence type="ECO:0000313" key="4">
    <source>
        <dbReference type="Proteomes" id="UP000494174"/>
    </source>
</evidence>
<evidence type="ECO:0000313" key="3">
    <source>
        <dbReference type="EMBL" id="VWC23287.1"/>
    </source>
</evidence>